<feature type="transmembrane region" description="Helical" evidence="7">
    <location>
        <begin position="386"/>
        <end position="410"/>
    </location>
</feature>
<dbReference type="GO" id="GO:0004674">
    <property type="term" value="F:protein serine/threonine kinase activity"/>
    <property type="evidence" value="ECO:0007669"/>
    <property type="project" value="TreeGrafter"/>
</dbReference>
<dbReference type="GO" id="GO:0005524">
    <property type="term" value="F:ATP binding"/>
    <property type="evidence" value="ECO:0007669"/>
    <property type="project" value="UniProtKB-UniRule"/>
</dbReference>
<feature type="region of interest" description="Disordered" evidence="6">
    <location>
        <begin position="310"/>
        <end position="368"/>
    </location>
</feature>
<evidence type="ECO:0000313" key="9">
    <source>
        <dbReference type="EMBL" id="NGN66051.1"/>
    </source>
</evidence>
<keyword evidence="7" id="KW-1133">Transmembrane helix</keyword>
<evidence type="ECO:0000256" key="7">
    <source>
        <dbReference type="SAM" id="Phobius"/>
    </source>
</evidence>
<dbReference type="Pfam" id="PF14219">
    <property type="entry name" value="DUF4328"/>
    <property type="match status" value="1"/>
</dbReference>
<feature type="domain" description="Protein kinase" evidence="8">
    <location>
        <begin position="15"/>
        <end position="281"/>
    </location>
</feature>
<feature type="binding site" evidence="5">
    <location>
        <position position="43"/>
    </location>
    <ligand>
        <name>ATP</name>
        <dbReference type="ChEBI" id="CHEBI:30616"/>
    </ligand>
</feature>
<dbReference type="CDD" id="cd14014">
    <property type="entry name" value="STKc_PknB_like"/>
    <property type="match status" value="1"/>
</dbReference>
<dbReference type="InterPro" id="IPR017441">
    <property type="entry name" value="Protein_kinase_ATP_BS"/>
</dbReference>
<evidence type="ECO:0000256" key="5">
    <source>
        <dbReference type="PROSITE-ProRule" id="PRU10141"/>
    </source>
</evidence>
<proteinExistence type="predicted"/>
<keyword evidence="1" id="KW-0808">Transferase</keyword>
<keyword evidence="7" id="KW-0472">Membrane</keyword>
<keyword evidence="7" id="KW-0812">Transmembrane</keyword>
<dbReference type="Proteomes" id="UP000481583">
    <property type="component" value="Unassembled WGS sequence"/>
</dbReference>
<dbReference type="AlphaFoldDB" id="A0A6G4U4A8"/>
<feature type="transmembrane region" description="Helical" evidence="7">
    <location>
        <begin position="546"/>
        <end position="567"/>
    </location>
</feature>
<keyword evidence="10" id="KW-1185">Reference proteome</keyword>
<dbReference type="RefSeq" id="WP_165239060.1">
    <property type="nucleotide sequence ID" value="NZ_JAAKZV010000082.1"/>
</dbReference>
<dbReference type="PANTHER" id="PTHR43289">
    <property type="entry name" value="MITOGEN-ACTIVATED PROTEIN KINASE KINASE KINASE 20-RELATED"/>
    <property type="match status" value="1"/>
</dbReference>
<feature type="compositionally biased region" description="Polar residues" evidence="6">
    <location>
        <begin position="340"/>
        <end position="349"/>
    </location>
</feature>
<dbReference type="InterPro" id="IPR008271">
    <property type="entry name" value="Ser/Thr_kinase_AS"/>
</dbReference>
<feature type="transmembrane region" description="Helical" evidence="7">
    <location>
        <begin position="468"/>
        <end position="486"/>
    </location>
</feature>
<dbReference type="EMBL" id="JAAKZV010000082">
    <property type="protein sequence ID" value="NGN66051.1"/>
    <property type="molecule type" value="Genomic_DNA"/>
</dbReference>
<protein>
    <submittedName>
        <fullName evidence="9">DUF4328 domain-containing protein</fullName>
    </submittedName>
</protein>
<comment type="caution">
    <text evidence="9">The sequence shown here is derived from an EMBL/GenBank/DDBJ whole genome shotgun (WGS) entry which is preliminary data.</text>
</comment>
<dbReference type="InterPro" id="IPR000719">
    <property type="entry name" value="Prot_kinase_dom"/>
</dbReference>
<gene>
    <name evidence="9" type="ORF">G5C51_19400</name>
</gene>
<evidence type="ECO:0000256" key="3">
    <source>
        <dbReference type="ARBA" id="ARBA00022777"/>
    </source>
</evidence>
<dbReference type="InterPro" id="IPR025565">
    <property type="entry name" value="DUF4328"/>
</dbReference>
<dbReference type="Gene3D" id="3.30.200.20">
    <property type="entry name" value="Phosphorylase Kinase, domain 1"/>
    <property type="match status" value="1"/>
</dbReference>
<keyword evidence="3" id="KW-0418">Kinase</keyword>
<evidence type="ECO:0000256" key="1">
    <source>
        <dbReference type="ARBA" id="ARBA00022679"/>
    </source>
</evidence>
<evidence type="ECO:0000259" key="8">
    <source>
        <dbReference type="PROSITE" id="PS50011"/>
    </source>
</evidence>
<feature type="transmembrane region" description="Helical" evidence="7">
    <location>
        <begin position="431"/>
        <end position="452"/>
    </location>
</feature>
<sequence length="585" mass="62802">MRNLGPEDPSHVGEYRLLGRLGEGGMGRVYLARSARGRTVAVKLVQEELAREPEFRRRFAQEVTAARRVGGEWTAPVLDADTTAHTPWVATGYVAGPSLYEVVAAEYGPLPSESVLALASGLTRALEAIHDAGLVHRDLKPSNILVTIDGPKVIDFGIARALDSVSTAGGLTRTGAVIGSPGFMSPEQVRGERVTTASDVFCLGSVLAFAATGRMPFGTDDSGAHALLFRIAQEEADLTGLEGELLELVQRCLIKDPASRPTIPELLELTAGAAAPDAPWLPAALLARLGRLAVELLDAESPQEQYAPHLQATQPAPPGQTPHRPVPYVHVPGTPPQQSPLPSQVMPQVSTPPPHLGTPPPAIGTPPPGYARRLLAPASPRALCTALVVLLSIGSVMQVVQLFFHIDLYGDLSRDGWLYSGLQGAEENDNALKGLYILLLIPTIVVWTVWFHRLRTNAEFFAPNGNRFAPGMAAGAWFIPVVYLFMPKMIANDIWKASVPAAPTGYAAAQPAGGRALLNAWWIAWLPCTVLFFWDWDREHLTADNVGVDMIQDMLTVAAGVLAILLVRKLTAMQDQRIAAALHHA</sequence>
<dbReference type="PROSITE" id="PS00107">
    <property type="entry name" value="PROTEIN_KINASE_ATP"/>
    <property type="match status" value="1"/>
</dbReference>
<keyword evidence="4 5" id="KW-0067">ATP-binding</keyword>
<dbReference type="Gene3D" id="1.10.510.10">
    <property type="entry name" value="Transferase(Phosphotransferase) domain 1"/>
    <property type="match status" value="1"/>
</dbReference>
<dbReference type="PROSITE" id="PS00108">
    <property type="entry name" value="PROTEIN_KINASE_ST"/>
    <property type="match status" value="1"/>
</dbReference>
<dbReference type="SUPFAM" id="SSF56112">
    <property type="entry name" value="Protein kinase-like (PK-like)"/>
    <property type="match status" value="1"/>
</dbReference>
<feature type="transmembrane region" description="Helical" evidence="7">
    <location>
        <begin position="516"/>
        <end position="534"/>
    </location>
</feature>
<dbReference type="SMART" id="SM00220">
    <property type="entry name" value="S_TKc"/>
    <property type="match status" value="1"/>
</dbReference>
<dbReference type="PROSITE" id="PS50011">
    <property type="entry name" value="PROTEIN_KINASE_DOM"/>
    <property type="match status" value="1"/>
</dbReference>
<evidence type="ECO:0000256" key="4">
    <source>
        <dbReference type="ARBA" id="ARBA00022840"/>
    </source>
</evidence>
<dbReference type="PANTHER" id="PTHR43289:SF34">
    <property type="entry name" value="SERINE_THREONINE-PROTEIN KINASE YBDM-RELATED"/>
    <property type="match status" value="1"/>
</dbReference>
<feature type="compositionally biased region" description="Pro residues" evidence="6">
    <location>
        <begin position="350"/>
        <end position="368"/>
    </location>
</feature>
<accession>A0A6G4U4A8</accession>
<organism evidence="9 10">
    <name type="scientific">Streptomyces coryli</name>
    <dbReference type="NCBI Taxonomy" id="1128680"/>
    <lineage>
        <taxon>Bacteria</taxon>
        <taxon>Bacillati</taxon>
        <taxon>Actinomycetota</taxon>
        <taxon>Actinomycetes</taxon>
        <taxon>Kitasatosporales</taxon>
        <taxon>Streptomycetaceae</taxon>
        <taxon>Streptomyces</taxon>
    </lineage>
</organism>
<evidence type="ECO:0000256" key="2">
    <source>
        <dbReference type="ARBA" id="ARBA00022741"/>
    </source>
</evidence>
<name>A0A6G4U4A8_9ACTN</name>
<keyword evidence="2 5" id="KW-0547">Nucleotide-binding</keyword>
<dbReference type="InterPro" id="IPR011009">
    <property type="entry name" value="Kinase-like_dom_sf"/>
</dbReference>
<reference evidence="9 10" key="1">
    <citation type="submission" date="2020-02" db="EMBL/GenBank/DDBJ databases">
        <title>Whole-genome analyses of novel actinobacteria.</title>
        <authorList>
            <person name="Sahin N."/>
        </authorList>
    </citation>
    <scope>NUCLEOTIDE SEQUENCE [LARGE SCALE GENOMIC DNA]</scope>
    <source>
        <strain evidence="9 10">A7024</strain>
    </source>
</reference>
<evidence type="ECO:0000256" key="6">
    <source>
        <dbReference type="SAM" id="MobiDB-lite"/>
    </source>
</evidence>
<dbReference type="Pfam" id="PF00069">
    <property type="entry name" value="Pkinase"/>
    <property type="match status" value="1"/>
</dbReference>
<evidence type="ECO:0000313" key="10">
    <source>
        <dbReference type="Proteomes" id="UP000481583"/>
    </source>
</evidence>